<evidence type="ECO:0000256" key="7">
    <source>
        <dbReference type="ARBA" id="ARBA00022984"/>
    </source>
</evidence>
<feature type="transmembrane region" description="Helical" evidence="11">
    <location>
        <begin position="166"/>
        <end position="184"/>
    </location>
</feature>
<keyword evidence="2" id="KW-1003">Cell membrane</keyword>
<feature type="transmembrane region" description="Helical" evidence="11">
    <location>
        <begin position="287"/>
        <end position="304"/>
    </location>
</feature>
<organism evidence="12 13">
    <name type="scientific">Planococcus dechangensis</name>
    <dbReference type="NCBI Taxonomy" id="1176255"/>
    <lineage>
        <taxon>Bacteria</taxon>
        <taxon>Bacillati</taxon>
        <taxon>Bacillota</taxon>
        <taxon>Bacilli</taxon>
        <taxon>Bacillales</taxon>
        <taxon>Caryophanaceae</taxon>
        <taxon>Planococcus</taxon>
    </lineage>
</organism>
<comment type="subcellular location">
    <subcellularLocation>
        <location evidence="1">Membrane</location>
        <topology evidence="1">Multi-pass membrane protein</topology>
    </subcellularLocation>
</comment>
<keyword evidence="13" id="KW-1185">Reference proteome</keyword>
<proteinExistence type="predicted"/>
<dbReference type="Pfam" id="PF01098">
    <property type="entry name" value="FTSW_RODA_SPOVE"/>
    <property type="match status" value="1"/>
</dbReference>
<dbReference type="InterPro" id="IPR001182">
    <property type="entry name" value="FtsW/RodA"/>
</dbReference>
<reference evidence="13" key="1">
    <citation type="journal article" date="2019" name="Int. J. Syst. Evol. Microbiol.">
        <title>The Global Catalogue of Microorganisms (GCM) 10K type strain sequencing project: providing services to taxonomists for standard genome sequencing and annotation.</title>
        <authorList>
            <consortium name="The Broad Institute Genomics Platform"/>
            <consortium name="The Broad Institute Genome Sequencing Center for Infectious Disease"/>
            <person name="Wu L."/>
            <person name="Ma J."/>
        </authorList>
    </citation>
    <scope>NUCLEOTIDE SEQUENCE [LARGE SCALE GENOMIC DNA]</scope>
    <source>
        <strain evidence="13">CGMCC 1.12151</strain>
    </source>
</reference>
<keyword evidence="9 11" id="KW-0472">Membrane</keyword>
<name>A0ABV9M9Y9_9BACL</name>
<comment type="caution">
    <text evidence="12">The sequence shown here is derived from an EMBL/GenBank/DDBJ whole genome shotgun (WGS) entry which is preliminary data.</text>
</comment>
<evidence type="ECO:0000256" key="2">
    <source>
        <dbReference type="ARBA" id="ARBA00022475"/>
    </source>
</evidence>
<keyword evidence="8 11" id="KW-1133">Transmembrane helix</keyword>
<keyword evidence="5 11" id="KW-0812">Transmembrane</keyword>
<feature type="transmembrane region" description="Helical" evidence="11">
    <location>
        <begin position="75"/>
        <end position="94"/>
    </location>
</feature>
<dbReference type="PANTHER" id="PTHR30474:SF1">
    <property type="entry name" value="PEPTIDOGLYCAN GLYCOSYLTRANSFERASE MRDB"/>
    <property type="match status" value="1"/>
</dbReference>
<dbReference type="Proteomes" id="UP001595932">
    <property type="component" value="Unassembled WGS sequence"/>
</dbReference>
<evidence type="ECO:0000256" key="1">
    <source>
        <dbReference type="ARBA" id="ARBA00004141"/>
    </source>
</evidence>
<evidence type="ECO:0000256" key="5">
    <source>
        <dbReference type="ARBA" id="ARBA00022692"/>
    </source>
</evidence>
<feature type="transmembrane region" description="Helical" evidence="11">
    <location>
        <begin position="51"/>
        <end position="68"/>
    </location>
</feature>
<evidence type="ECO:0000313" key="12">
    <source>
        <dbReference type="EMBL" id="MFC4711453.1"/>
    </source>
</evidence>
<feature type="transmembrane region" description="Helical" evidence="11">
    <location>
        <begin position="114"/>
        <end position="130"/>
    </location>
</feature>
<protein>
    <submittedName>
        <fullName evidence="12">Rod shape-determining protein RodA</fullName>
    </submittedName>
</protein>
<dbReference type="RefSeq" id="WP_377275949.1">
    <property type="nucleotide sequence ID" value="NZ_JBHSGL010000002.1"/>
</dbReference>
<accession>A0ABV9M9Y9</accession>
<evidence type="ECO:0000256" key="10">
    <source>
        <dbReference type="ARBA" id="ARBA00023316"/>
    </source>
</evidence>
<keyword evidence="6" id="KW-0133">Cell shape</keyword>
<evidence type="ECO:0000256" key="8">
    <source>
        <dbReference type="ARBA" id="ARBA00022989"/>
    </source>
</evidence>
<dbReference type="PANTHER" id="PTHR30474">
    <property type="entry name" value="CELL CYCLE PROTEIN"/>
    <property type="match status" value="1"/>
</dbReference>
<keyword evidence="4" id="KW-0808">Transferase</keyword>
<evidence type="ECO:0000313" key="13">
    <source>
        <dbReference type="Proteomes" id="UP001595932"/>
    </source>
</evidence>
<evidence type="ECO:0000256" key="11">
    <source>
        <dbReference type="SAM" id="Phobius"/>
    </source>
</evidence>
<feature type="transmembrane region" description="Helical" evidence="11">
    <location>
        <begin position="191"/>
        <end position="211"/>
    </location>
</feature>
<sequence>MRRLRQQTYPLDYSFLYILLALFLFSVLTVYSGSGQYAASDPFYFAKRQVIWYAIGIGLLFAIAKMDYRLLQKFVWPIYISGIVLLMLVHFFGVSRNGSQRWLDLRLFEFQPSEFVKIGLILFLAHVLVRHDKSNNSRRIQLMLTLKLAAATALPFYFILAQPDLGSALVVVSAFFAVLMISGVSLKLISALLALATAFIGVLVLLHQYFFNVFSLFIKPHQLDRIYGWLAPEQHASSLGYQLIGAKQGIGSGQMFGSGFAQGTQVQSGRIPEAHTDFIFSVIGEEFGFAGSAVLILLFLLLIYRIVLVAIRSDDLFGTYVAGGIAVLIAFQVFQNIGMTIGLMPVTGLALPFISYGGSALLTNMMALGLVLSIQQRSNSVLASDTAWHSARRA</sequence>
<feature type="transmembrane region" description="Helical" evidence="11">
    <location>
        <begin position="354"/>
        <end position="374"/>
    </location>
</feature>
<evidence type="ECO:0000256" key="4">
    <source>
        <dbReference type="ARBA" id="ARBA00022679"/>
    </source>
</evidence>
<keyword evidence="7" id="KW-0573">Peptidoglycan synthesis</keyword>
<dbReference type="PROSITE" id="PS00428">
    <property type="entry name" value="FTSW_RODA_SPOVE"/>
    <property type="match status" value="1"/>
</dbReference>
<dbReference type="InterPro" id="IPR018365">
    <property type="entry name" value="Cell_cycle_FtsW-rel_CS"/>
</dbReference>
<dbReference type="NCBIfam" id="TIGR02210">
    <property type="entry name" value="rodA_shape"/>
    <property type="match status" value="1"/>
</dbReference>
<keyword evidence="10" id="KW-0961">Cell wall biogenesis/degradation</keyword>
<feature type="transmembrane region" description="Helical" evidence="11">
    <location>
        <begin position="316"/>
        <end position="334"/>
    </location>
</feature>
<feature type="transmembrane region" description="Helical" evidence="11">
    <location>
        <begin position="142"/>
        <end position="160"/>
    </location>
</feature>
<dbReference type="InterPro" id="IPR011923">
    <property type="entry name" value="RodA/MrdB"/>
</dbReference>
<dbReference type="EMBL" id="JBHSGL010000002">
    <property type="protein sequence ID" value="MFC4711453.1"/>
    <property type="molecule type" value="Genomic_DNA"/>
</dbReference>
<gene>
    <name evidence="12" type="primary">rodA</name>
    <name evidence="12" type="ORF">ACFO5U_01200</name>
</gene>
<evidence type="ECO:0000256" key="9">
    <source>
        <dbReference type="ARBA" id="ARBA00023136"/>
    </source>
</evidence>
<keyword evidence="3" id="KW-0328">Glycosyltransferase</keyword>
<evidence type="ECO:0000256" key="3">
    <source>
        <dbReference type="ARBA" id="ARBA00022676"/>
    </source>
</evidence>
<evidence type="ECO:0000256" key="6">
    <source>
        <dbReference type="ARBA" id="ARBA00022960"/>
    </source>
</evidence>
<feature type="transmembrane region" description="Helical" evidence="11">
    <location>
        <begin position="12"/>
        <end position="31"/>
    </location>
</feature>